<name>W0JR31_9EURY</name>
<feature type="compositionally biased region" description="Basic and acidic residues" evidence="1">
    <location>
        <begin position="1"/>
        <end position="20"/>
    </location>
</feature>
<organism evidence="2 3">
    <name type="scientific">Halostagnicola larsenii XH-48</name>
    <dbReference type="NCBI Taxonomy" id="797299"/>
    <lineage>
        <taxon>Archaea</taxon>
        <taxon>Methanobacteriati</taxon>
        <taxon>Methanobacteriota</taxon>
        <taxon>Stenosarchaea group</taxon>
        <taxon>Halobacteria</taxon>
        <taxon>Halobacteriales</taxon>
        <taxon>Natrialbaceae</taxon>
        <taxon>Halostagnicola</taxon>
    </lineage>
</organism>
<gene>
    <name evidence="2" type="ORF">HALLA_19355</name>
</gene>
<proteinExistence type="predicted"/>
<dbReference type="EMBL" id="CP007055">
    <property type="protein sequence ID" value="AHG01191.1"/>
    <property type="molecule type" value="Genomic_DNA"/>
</dbReference>
<dbReference type="HOGENOM" id="CLU_3401531_0_0_2"/>
<dbReference type="KEGG" id="hlr:HALLA_19355"/>
<keyword evidence="3" id="KW-1185">Reference proteome</keyword>
<evidence type="ECO:0000313" key="3">
    <source>
        <dbReference type="Proteomes" id="UP000019024"/>
    </source>
</evidence>
<sequence>MRIRRETRTISGRTDVERNNNNDTYLADTG</sequence>
<protein>
    <submittedName>
        <fullName evidence="2">Uncharacterized protein</fullName>
    </submittedName>
</protein>
<dbReference type="Proteomes" id="UP000019024">
    <property type="component" value="Chromosome"/>
</dbReference>
<reference evidence="2 3" key="1">
    <citation type="submission" date="2014-01" db="EMBL/GenBank/DDBJ databases">
        <authorList>
            <consortium name="DOE Joint Genome Institute"/>
            <person name="Anderson I."/>
            <person name="Huntemann M."/>
            <person name="Han J."/>
            <person name="Chen A."/>
            <person name="Kyrpides N."/>
            <person name="Mavromatis K."/>
            <person name="Markowitz V."/>
            <person name="Palaniappan K."/>
            <person name="Ivanova N."/>
            <person name="Schaumberg A."/>
            <person name="Pati A."/>
            <person name="Liolios K."/>
            <person name="Nordberg H.P."/>
            <person name="Cantor M.N."/>
            <person name="Hua S.X."/>
            <person name="Woyke T."/>
        </authorList>
    </citation>
    <scope>NUCLEOTIDE SEQUENCE [LARGE SCALE GENOMIC DNA]</scope>
    <source>
        <strain evidence="2 3">XH-48</strain>
    </source>
</reference>
<dbReference type="AlphaFoldDB" id="W0JR31"/>
<evidence type="ECO:0000313" key="2">
    <source>
        <dbReference type="EMBL" id="AHG01191.1"/>
    </source>
</evidence>
<evidence type="ECO:0000256" key="1">
    <source>
        <dbReference type="SAM" id="MobiDB-lite"/>
    </source>
</evidence>
<feature type="region of interest" description="Disordered" evidence="1">
    <location>
        <begin position="1"/>
        <end position="30"/>
    </location>
</feature>
<accession>W0JR31</accession>